<dbReference type="SUPFAM" id="SSF48366">
    <property type="entry name" value="Ras GEF"/>
    <property type="match status" value="1"/>
</dbReference>
<dbReference type="Proteomes" id="UP000310121">
    <property type="component" value="Unassembled WGS sequence"/>
</dbReference>
<feature type="domain" description="N-terminal Ras-GEF" evidence="5">
    <location>
        <begin position="421"/>
        <end position="545"/>
    </location>
</feature>
<reference evidence="6 7" key="1">
    <citation type="submission" date="2018-10" db="EMBL/GenBank/DDBJ databases">
        <title>Fifty Aureobasidium pullulans genomes reveal a recombining polyextremotolerant generalist.</title>
        <authorList>
            <person name="Gostincar C."/>
            <person name="Turk M."/>
            <person name="Zajc J."/>
            <person name="Gunde-Cimerman N."/>
        </authorList>
    </citation>
    <scope>NUCLEOTIDE SEQUENCE [LARGE SCALE GENOMIC DNA]</scope>
    <source>
        <strain evidence="6 7">EXF-3844</strain>
    </source>
</reference>
<dbReference type="GO" id="GO:0005886">
    <property type="term" value="C:plasma membrane"/>
    <property type="evidence" value="ECO:0007669"/>
    <property type="project" value="TreeGrafter"/>
</dbReference>
<dbReference type="PANTHER" id="PTHR23113">
    <property type="entry name" value="GUANINE NUCLEOTIDE EXCHANGE FACTOR"/>
    <property type="match status" value="1"/>
</dbReference>
<evidence type="ECO:0000256" key="3">
    <source>
        <dbReference type="SAM" id="MobiDB-lite"/>
    </source>
</evidence>
<evidence type="ECO:0000313" key="6">
    <source>
        <dbReference type="EMBL" id="THZ37608.1"/>
    </source>
</evidence>
<feature type="region of interest" description="Disordered" evidence="3">
    <location>
        <begin position="1021"/>
        <end position="1049"/>
    </location>
</feature>
<gene>
    <name evidence="6" type="ORF">D6C90_06660</name>
</gene>
<dbReference type="CDD" id="cd06224">
    <property type="entry name" value="REM"/>
    <property type="match status" value="1"/>
</dbReference>
<dbReference type="PANTHER" id="PTHR23113:SF363">
    <property type="entry name" value="PROTEIN SON OF SEVENLESS"/>
    <property type="match status" value="1"/>
</dbReference>
<dbReference type="InterPro" id="IPR023578">
    <property type="entry name" value="Ras_GEF_dom_sf"/>
</dbReference>
<dbReference type="SMART" id="SM00229">
    <property type="entry name" value="RasGEFN"/>
    <property type="match status" value="1"/>
</dbReference>
<feature type="region of interest" description="Disordered" evidence="3">
    <location>
        <begin position="84"/>
        <end position="119"/>
    </location>
</feature>
<name>A0A4S9UJ12_AURPU</name>
<evidence type="ECO:0000313" key="7">
    <source>
        <dbReference type="Proteomes" id="UP000310121"/>
    </source>
</evidence>
<dbReference type="Gene3D" id="1.10.840.10">
    <property type="entry name" value="Ras guanine-nucleotide exchange factors catalytic domain"/>
    <property type="match status" value="1"/>
</dbReference>
<feature type="region of interest" description="Disordered" evidence="3">
    <location>
        <begin position="628"/>
        <end position="687"/>
    </location>
</feature>
<dbReference type="GO" id="GO:0007265">
    <property type="term" value="P:Ras protein signal transduction"/>
    <property type="evidence" value="ECO:0007669"/>
    <property type="project" value="TreeGrafter"/>
</dbReference>
<organism evidence="6 7">
    <name type="scientific">Aureobasidium pullulans</name>
    <name type="common">Black yeast</name>
    <name type="synonym">Pullularia pullulans</name>
    <dbReference type="NCBI Taxonomy" id="5580"/>
    <lineage>
        <taxon>Eukaryota</taxon>
        <taxon>Fungi</taxon>
        <taxon>Dikarya</taxon>
        <taxon>Ascomycota</taxon>
        <taxon>Pezizomycotina</taxon>
        <taxon>Dothideomycetes</taxon>
        <taxon>Dothideomycetidae</taxon>
        <taxon>Dothideales</taxon>
        <taxon>Saccotheciaceae</taxon>
        <taxon>Aureobasidium</taxon>
    </lineage>
</organism>
<sequence length="1698" mass="187850">MSRRQASLVSLSRLEAGPGTRIARIHPDSLHPDPRVSHVAHFADGRCAYTQRLPPRRVSGPPLHVEPESNVADTIAHTDTNDSLVHRLPLSPPLEPPTILRRKVRKKSIRNTKDSAEMARHRYHREKNDQNQQQQSQSLPHLQHANKVVDRHFSVANVGSNGTMYLRWEHPHPATAEDHKLMLPRPVARPYPRAFRPPPTPPDTSDPQQQTPSAFYWHDGLHQSAAQLSIRNPEDAYTVPRRRSSFDSGFSQKSRHETDGAVRLRSPSLDSIPKQQQQKPHAPPPDATDSLFAPLLEVPIPNFRLGSPRFSDRGTAFLHNSYHTAFSSTTDLRQLSTDRLDRLMPPPSQGHQNSIDLRRSPSVSWFSPSVSPAVETHGGRPFPSPLAAPPLGLDRDEIPHTIYDKVAADPDKKQYVRYADGTDEIVAATPTRLIAEITSVKFLDYDLLSDFFLTYRAFLSPSDLARYLVARLRWAVSQTHESGRVVRVRTFVALRHWILNYFTQDFEPDHELRTLFCNLVNKLALHLGNRPQGGAGDLQVLTELQKCWNRTCALVWGPTAAPQAYMPLGLEGDNDSQLPDSTRMRTLTNESHMRNSSYMGNNVSTVALRRPDTGSRLSEASIQVTSCSFPRLKRSRHDLKGQPEKASSRSPPRPRGFHRHKRSDSFSDALRDSRIDRPASSHPATEVQVRPGRIIRGLVIHPSSANVAGPSPPSPPFLVRPEDARPSMSETLLRAPDNATQHARLNIFGSMRRALSTRNAGKSPFHHRPKTASSGDLRKMGSTEPQPRDMIRQIQARKAQNVHTDALAAMVMRSWEQQGNEAMHELTEFSPSLGVPITRNRSKTIHTDLPTRPGAARLLSNVTTSSRSIMIIDDTGIDESQRTPDLEHTIAGIEQSRDNYDLSRQTTQEHNQAAIQDVAVNNTAFLLPYDMINFNQASWASPTKTATLSTSPTTLSIMSSPHSPPPSMPLPPLPNAFAPLAEPASSVGDCKPSPDTEITTSFGTGQLYSPEDSVAGSPALSFRKSSLVDPTDLPGPSRQLRRKPGGNLRGVDTVHDLGIIHRRQSTGSVTSPVSIYGSPILTVTSGDGDDVQIDSRITRQPLRAQASDGDLFNAARRSSLRLLSTHSSLRHLRPSMEVEVARLREMPHVEDDGGVESALLKLEGRYIPSRSSDKTVKSFDFGHDDNGFPSLTRQQVAGHESETPNNRSSFASPKQELAGSNSPPGGEITRFLHRRHGAVDRAAVDESAQSAYAKHGANKSSIATKDFANSDPARKFERPVTPIQIEIQRPDSPNTPASTFLLDDGESLVDRNSLYARQQESKPSTDAARSFLYDEEDEDAVVGSIDHFQPPPGHHPLTPPTTADNISDHGFDQFNAQLLLPGPPSVRPRQSFRLSELLLSDQFAKKAEHSALPRARNLPTHHTPFILAHGSEALAMQFTMIEKDALDSVDWKDLINLNWSQKVPSVRDWAQYIHAFPTNVTDVSSIDLIITRFNLVIKWCISSVLLCATSEERARCITKFVHIATHSHRSLRNFATTAQITIALLSSDLSRLSTTWSKVAQAEKDALKNLETLVSPMRNFAVLRAEMESAAAGLSDDDVSAGKGVIPFLGVYTRDLALNAQKPAFISPAGRPADESHENLVNFERHRTTASIVKGVLRLLDASSRYAIKSDAEVLAKCLWLAALADNEIADLSKGLEK</sequence>
<keyword evidence="1 2" id="KW-0344">Guanine-nucleotide releasing factor</keyword>
<feature type="compositionally biased region" description="Polar residues" evidence="3">
    <location>
        <begin position="1203"/>
        <end position="1223"/>
    </location>
</feature>
<feature type="compositionally biased region" description="Basic residues" evidence="3">
    <location>
        <begin position="100"/>
        <end position="110"/>
    </location>
</feature>
<feature type="domain" description="Ras-GEF" evidence="4">
    <location>
        <begin position="1430"/>
        <end position="1693"/>
    </location>
</feature>
<comment type="caution">
    <text evidence="6">The sequence shown here is derived from an EMBL/GenBank/DDBJ whole genome shotgun (WGS) entry which is preliminary data.</text>
</comment>
<dbReference type="GO" id="GO:0005085">
    <property type="term" value="F:guanyl-nucleotide exchange factor activity"/>
    <property type="evidence" value="ECO:0007669"/>
    <property type="project" value="UniProtKB-KW"/>
</dbReference>
<dbReference type="Gene3D" id="1.20.870.10">
    <property type="entry name" value="Son of sevenless (SoS) protein Chain: S domain 1"/>
    <property type="match status" value="1"/>
</dbReference>
<dbReference type="InterPro" id="IPR008937">
    <property type="entry name" value="Ras-like_GEF"/>
</dbReference>
<feature type="compositionally biased region" description="Pro residues" evidence="3">
    <location>
        <begin position="195"/>
        <end position="204"/>
    </location>
</feature>
<accession>A0A4S9UJ12</accession>
<feature type="compositionally biased region" description="Basic and acidic residues" evidence="3">
    <location>
        <begin position="663"/>
        <end position="679"/>
    </location>
</feature>
<dbReference type="EMBL" id="QZBN01000719">
    <property type="protein sequence ID" value="THZ37608.1"/>
    <property type="molecule type" value="Genomic_DNA"/>
</dbReference>
<dbReference type="SMART" id="SM00147">
    <property type="entry name" value="RasGEF"/>
    <property type="match status" value="1"/>
</dbReference>
<dbReference type="Pfam" id="PF00617">
    <property type="entry name" value="RasGEF"/>
    <property type="match status" value="1"/>
</dbReference>
<dbReference type="InterPro" id="IPR036964">
    <property type="entry name" value="RASGEF_cat_dom_sf"/>
</dbReference>
<feature type="compositionally biased region" description="Basic and acidic residues" evidence="3">
    <location>
        <begin position="1172"/>
        <end position="1186"/>
    </location>
</feature>
<evidence type="ECO:0000256" key="1">
    <source>
        <dbReference type="ARBA" id="ARBA00022658"/>
    </source>
</evidence>
<feature type="region of interest" description="Disordered" evidence="3">
    <location>
        <begin position="189"/>
        <end position="213"/>
    </location>
</feature>
<dbReference type="PROSITE" id="PS50212">
    <property type="entry name" value="RASGEF_NTER"/>
    <property type="match status" value="1"/>
</dbReference>
<protein>
    <submittedName>
        <fullName evidence="6">Ras GEF</fullName>
    </submittedName>
</protein>
<evidence type="ECO:0000259" key="5">
    <source>
        <dbReference type="PROSITE" id="PS50212"/>
    </source>
</evidence>
<feature type="region of interest" description="Disordered" evidence="3">
    <location>
        <begin position="1172"/>
        <end position="1229"/>
    </location>
</feature>
<dbReference type="Pfam" id="PF00618">
    <property type="entry name" value="RasGEF_N"/>
    <property type="match status" value="1"/>
</dbReference>
<feature type="compositionally biased region" description="Basic and acidic residues" evidence="3">
    <location>
        <begin position="776"/>
        <end position="786"/>
    </location>
</feature>
<proteinExistence type="predicted"/>
<dbReference type="InterPro" id="IPR000651">
    <property type="entry name" value="Ras-like_Gua-exchang_fac_N"/>
</dbReference>
<feature type="region of interest" description="Disordered" evidence="3">
    <location>
        <begin position="229"/>
        <end position="289"/>
    </location>
</feature>
<feature type="compositionally biased region" description="Basic and acidic residues" evidence="3">
    <location>
        <begin position="638"/>
        <end position="647"/>
    </location>
</feature>
<evidence type="ECO:0000259" key="4">
    <source>
        <dbReference type="PROSITE" id="PS50009"/>
    </source>
</evidence>
<dbReference type="InterPro" id="IPR001895">
    <property type="entry name" value="RASGEF_cat_dom"/>
</dbReference>
<dbReference type="PROSITE" id="PS50009">
    <property type="entry name" value="RASGEF_CAT"/>
    <property type="match status" value="1"/>
</dbReference>
<feature type="region of interest" description="Disordered" evidence="3">
    <location>
        <begin position="757"/>
        <end position="786"/>
    </location>
</feature>
<evidence type="ECO:0000256" key="2">
    <source>
        <dbReference type="PROSITE-ProRule" id="PRU00168"/>
    </source>
</evidence>